<dbReference type="Proteomes" id="UP000009183">
    <property type="component" value="Chromosome 18, unordered"/>
</dbReference>
<gene>
    <name evidence="1" type="ordered locus">VIT_18s0001g01710</name>
</gene>
<dbReference type="HOGENOM" id="CLU_2799204_0_0_1"/>
<keyword evidence="2" id="KW-1185">Reference proteome</keyword>
<dbReference type="AlphaFoldDB" id="F6HJC5"/>
<dbReference type="EMBL" id="FN595772">
    <property type="protein sequence ID" value="CCB52324.1"/>
    <property type="molecule type" value="Genomic_DNA"/>
</dbReference>
<sequence>MARGPKWVMHRFLSTYHAPPVYSFDDSSFATMQCFLLIYGYNKLALCQLISQNKSPKLPLQFLYNKHF</sequence>
<proteinExistence type="predicted"/>
<dbReference type="InParanoid" id="F6HJC5"/>
<accession>F6HJC5</accession>
<evidence type="ECO:0000313" key="1">
    <source>
        <dbReference type="EMBL" id="CCB52324.1"/>
    </source>
</evidence>
<protein>
    <submittedName>
        <fullName evidence="1">Uncharacterized protein</fullName>
    </submittedName>
</protein>
<organism evidence="1 2">
    <name type="scientific">Vitis vinifera</name>
    <name type="common">Grape</name>
    <dbReference type="NCBI Taxonomy" id="29760"/>
    <lineage>
        <taxon>Eukaryota</taxon>
        <taxon>Viridiplantae</taxon>
        <taxon>Streptophyta</taxon>
        <taxon>Embryophyta</taxon>
        <taxon>Tracheophyta</taxon>
        <taxon>Spermatophyta</taxon>
        <taxon>Magnoliopsida</taxon>
        <taxon>eudicotyledons</taxon>
        <taxon>Gunneridae</taxon>
        <taxon>Pentapetalae</taxon>
        <taxon>rosids</taxon>
        <taxon>Vitales</taxon>
        <taxon>Vitaceae</taxon>
        <taxon>Viteae</taxon>
        <taxon>Vitis</taxon>
    </lineage>
</organism>
<name>F6HJC5_VITVI</name>
<reference evidence="2" key="1">
    <citation type="journal article" date="2007" name="Nature">
        <title>The grapevine genome sequence suggests ancestral hexaploidization in major angiosperm phyla.</title>
        <authorList>
            <consortium name="The French-Italian Public Consortium for Grapevine Genome Characterization."/>
            <person name="Jaillon O."/>
            <person name="Aury J.-M."/>
            <person name="Noel B."/>
            <person name="Policriti A."/>
            <person name="Clepet C."/>
            <person name="Casagrande A."/>
            <person name="Choisne N."/>
            <person name="Aubourg S."/>
            <person name="Vitulo N."/>
            <person name="Jubin C."/>
            <person name="Vezzi A."/>
            <person name="Legeai F."/>
            <person name="Hugueney P."/>
            <person name="Dasilva C."/>
            <person name="Horner D."/>
            <person name="Mica E."/>
            <person name="Jublot D."/>
            <person name="Poulain J."/>
            <person name="Bruyere C."/>
            <person name="Billault A."/>
            <person name="Segurens B."/>
            <person name="Gouyvenoux M."/>
            <person name="Ugarte E."/>
            <person name="Cattonaro F."/>
            <person name="Anthouard V."/>
            <person name="Vico V."/>
            <person name="Del Fabbro C."/>
            <person name="Alaux M."/>
            <person name="Di Gaspero G."/>
            <person name="Dumas V."/>
            <person name="Felice N."/>
            <person name="Paillard S."/>
            <person name="Juman I."/>
            <person name="Moroldo M."/>
            <person name="Scalabrin S."/>
            <person name="Canaguier A."/>
            <person name="Le Clainche I."/>
            <person name="Malacrida G."/>
            <person name="Durand E."/>
            <person name="Pesole G."/>
            <person name="Laucou V."/>
            <person name="Chatelet P."/>
            <person name="Merdinoglu D."/>
            <person name="Delledonne M."/>
            <person name="Pezzotti M."/>
            <person name="Lecharny A."/>
            <person name="Scarpelli C."/>
            <person name="Artiguenave F."/>
            <person name="Pe M.E."/>
            <person name="Valle G."/>
            <person name="Morgante M."/>
            <person name="Caboche M."/>
            <person name="Adam-Blondon A.-F."/>
            <person name="Weissenbach J."/>
            <person name="Quetier F."/>
            <person name="Wincker P."/>
        </authorList>
    </citation>
    <scope>NUCLEOTIDE SEQUENCE [LARGE SCALE GENOMIC DNA]</scope>
    <source>
        <strain evidence="2">cv. Pinot noir / PN40024</strain>
    </source>
</reference>
<dbReference type="PaxDb" id="29760-VIT_18s0001g01710.t01"/>
<evidence type="ECO:0000313" key="2">
    <source>
        <dbReference type="Proteomes" id="UP000009183"/>
    </source>
</evidence>